<keyword evidence="3" id="KW-1185">Reference proteome</keyword>
<feature type="chain" id="PRO_5045328399" evidence="1">
    <location>
        <begin position="20"/>
        <end position="131"/>
    </location>
</feature>
<accession>A0ABT5FAC4</accession>
<keyword evidence="1" id="KW-0732">Signal</keyword>
<comment type="caution">
    <text evidence="2">The sequence shown here is derived from an EMBL/GenBank/DDBJ whole genome shotgun (WGS) entry which is preliminary data.</text>
</comment>
<dbReference type="EMBL" id="JAQOMS010000002">
    <property type="protein sequence ID" value="MDC2888480.1"/>
    <property type="molecule type" value="Genomic_DNA"/>
</dbReference>
<dbReference type="InterPro" id="IPR004658">
    <property type="entry name" value="OMP_Slp"/>
</dbReference>
<dbReference type="PANTHER" id="PTHR37530">
    <property type="entry name" value="OUTER MEMBRANE PROTEIN SLP"/>
    <property type="match status" value="1"/>
</dbReference>
<proteinExistence type="predicted"/>
<organism evidence="2 3">
    <name type="scientific">Psychrosphaera algicola</name>
    <dbReference type="NCBI Taxonomy" id="3023714"/>
    <lineage>
        <taxon>Bacteria</taxon>
        <taxon>Pseudomonadati</taxon>
        <taxon>Pseudomonadota</taxon>
        <taxon>Gammaproteobacteria</taxon>
        <taxon>Alteromonadales</taxon>
        <taxon>Pseudoalteromonadaceae</taxon>
        <taxon>Psychrosphaera</taxon>
    </lineage>
</organism>
<gene>
    <name evidence="2" type="ORF">PN838_06605</name>
</gene>
<feature type="signal peptide" evidence="1">
    <location>
        <begin position="1"/>
        <end position="19"/>
    </location>
</feature>
<protein>
    <submittedName>
        <fullName evidence="2">Slp family lipoprotein</fullName>
    </submittedName>
</protein>
<evidence type="ECO:0000313" key="3">
    <source>
        <dbReference type="Proteomes" id="UP001528411"/>
    </source>
</evidence>
<evidence type="ECO:0000313" key="2">
    <source>
        <dbReference type="EMBL" id="MDC2888480.1"/>
    </source>
</evidence>
<dbReference type="PANTHER" id="PTHR37530:SF1">
    <property type="entry name" value="OUTER MEMBRANE PROTEIN SLP"/>
    <property type="match status" value="1"/>
</dbReference>
<reference evidence="2 3" key="1">
    <citation type="submission" date="2023-01" db="EMBL/GenBank/DDBJ databases">
        <title>Psychrosphaera sp. nov., isolated from marine algae.</title>
        <authorList>
            <person name="Bayburt H."/>
            <person name="Choi B.J."/>
            <person name="Kim J.M."/>
            <person name="Choi D.G."/>
            <person name="Jeon C.O."/>
        </authorList>
    </citation>
    <scope>NUCLEOTIDE SEQUENCE [LARGE SCALE GENOMIC DNA]</scope>
    <source>
        <strain evidence="2 3">G1-22</strain>
    </source>
</reference>
<dbReference type="Proteomes" id="UP001528411">
    <property type="component" value="Unassembled WGS sequence"/>
</dbReference>
<dbReference type="PROSITE" id="PS51257">
    <property type="entry name" value="PROKAR_LIPOPROTEIN"/>
    <property type="match status" value="1"/>
</dbReference>
<name>A0ABT5FAC4_9GAMM</name>
<keyword evidence="2" id="KW-0449">Lipoprotein</keyword>
<sequence length="131" mass="14454">MKKLLLGLLSLSLSACVSYPENVQVAEGTNLVSYTDVVESSAHIKQLARWSGVIAEVTNHKETTQLDILYYPASGDGRPKTDEEPLGRFRVYSDTFLDPAIYKQGKSITALGTIAKKKWLKLATLNTSIQH</sequence>
<evidence type="ECO:0000256" key="1">
    <source>
        <dbReference type="SAM" id="SignalP"/>
    </source>
</evidence>
<dbReference type="Pfam" id="PF03843">
    <property type="entry name" value="Slp"/>
    <property type="match status" value="1"/>
</dbReference>